<sequence length="386" mass="43043">MFYISKITPFFFLLAFTDLFIAVFSGALGYDYVFVGILSVFGFILHTVIGAAYQIIPNSQQSQLKGEKLQIFVFVSSALASFFMFLKNYPIASLFTLTATFLFTAHVLPVIKNYQPITIKFLILSLLYMNLGALFFAMAYIPLSFIPFVPFQLAVHTMTLGMMLNAIIGVQTAWIPMILMHTLNQKVANAVLIVIQIGVIVVLAGFGILNYKIVAAGSVILLTGVLIFLWIVYDCIKNTTHKELPYTVKFFVVGLVFLILGILSGAHLSGSKNFDMVPFHMTLMVFGFGGITIAGGMFHLLPRIVWNMVHVKKAQEGKNIPNVFNVLKKKEALLSLYVMVAGVVLMAGATFVELNTTRYLSSLVYLTGLLLFFRALFYRLFLLYTL</sequence>
<feature type="transmembrane region" description="Helical" evidence="1">
    <location>
        <begin position="363"/>
        <end position="384"/>
    </location>
</feature>
<gene>
    <name evidence="2" type="ORF">GWK41_03335</name>
</gene>
<feature type="transmembrane region" description="Helical" evidence="1">
    <location>
        <begin position="215"/>
        <end position="236"/>
    </location>
</feature>
<accession>A0ABS1GGP1</accession>
<dbReference type="Proteomes" id="UP000772812">
    <property type="component" value="Unassembled WGS sequence"/>
</dbReference>
<evidence type="ECO:0000313" key="3">
    <source>
        <dbReference type="Proteomes" id="UP000772812"/>
    </source>
</evidence>
<feature type="transmembrane region" description="Helical" evidence="1">
    <location>
        <begin position="91"/>
        <end position="109"/>
    </location>
</feature>
<keyword evidence="3" id="KW-1185">Reference proteome</keyword>
<organism evidence="2 3">
    <name type="scientific">Persephonella atlantica</name>
    <dbReference type="NCBI Taxonomy" id="2699429"/>
    <lineage>
        <taxon>Bacteria</taxon>
        <taxon>Pseudomonadati</taxon>
        <taxon>Aquificota</taxon>
        <taxon>Aquificia</taxon>
        <taxon>Aquificales</taxon>
        <taxon>Hydrogenothermaceae</taxon>
        <taxon>Persephonella</taxon>
    </lineage>
</organism>
<keyword evidence="1" id="KW-0472">Membrane</keyword>
<dbReference type="EMBL" id="JAACYA010000001">
    <property type="protein sequence ID" value="MBK3332099.1"/>
    <property type="molecule type" value="Genomic_DNA"/>
</dbReference>
<keyword evidence="1" id="KW-1133">Transmembrane helix</keyword>
<name>A0ABS1GGP1_9AQUI</name>
<evidence type="ECO:0000313" key="2">
    <source>
        <dbReference type="EMBL" id="MBK3332099.1"/>
    </source>
</evidence>
<feature type="transmembrane region" description="Helical" evidence="1">
    <location>
        <begin position="153"/>
        <end position="175"/>
    </location>
</feature>
<feature type="transmembrane region" description="Helical" evidence="1">
    <location>
        <begin position="332"/>
        <end position="351"/>
    </location>
</feature>
<reference evidence="2 3" key="1">
    <citation type="journal article" date="2021" name="Syst. Appl. Microbiol.">
        <title>Persephonella atlantica sp. nov.: How to adapt to physico-chemical gradients in high temperature hydrothermal habitats.</title>
        <authorList>
            <person name="Francois D.X."/>
            <person name="Godfroy A."/>
            <person name="Mathien C."/>
            <person name="Aube J."/>
            <person name="Cathalot C."/>
            <person name="Lesongeur F."/>
            <person name="L'Haridon S."/>
            <person name="Philippon X."/>
            <person name="Roussel E.G."/>
        </authorList>
    </citation>
    <scope>NUCLEOTIDE SEQUENCE [LARGE SCALE GENOMIC DNA]</scope>
    <source>
        <strain evidence="2 3">MO1340</strain>
    </source>
</reference>
<protein>
    <submittedName>
        <fullName evidence="2">Uncharacterized protein</fullName>
    </submittedName>
</protein>
<feature type="transmembrane region" description="Helical" evidence="1">
    <location>
        <begin position="121"/>
        <end position="141"/>
    </location>
</feature>
<keyword evidence="1" id="KW-0812">Transmembrane</keyword>
<feature type="transmembrane region" description="Helical" evidence="1">
    <location>
        <begin position="248"/>
        <end position="267"/>
    </location>
</feature>
<feature type="transmembrane region" description="Helical" evidence="1">
    <location>
        <begin position="187"/>
        <end position="209"/>
    </location>
</feature>
<feature type="transmembrane region" description="Helical" evidence="1">
    <location>
        <begin position="68"/>
        <end position="85"/>
    </location>
</feature>
<comment type="caution">
    <text evidence="2">The sequence shown here is derived from an EMBL/GenBank/DDBJ whole genome shotgun (WGS) entry which is preliminary data.</text>
</comment>
<feature type="transmembrane region" description="Helical" evidence="1">
    <location>
        <begin position="33"/>
        <end position="56"/>
    </location>
</feature>
<dbReference type="RefSeq" id="WP_200673484.1">
    <property type="nucleotide sequence ID" value="NZ_JAACYA010000001.1"/>
</dbReference>
<feature type="transmembrane region" description="Helical" evidence="1">
    <location>
        <begin position="7"/>
        <end position="27"/>
    </location>
</feature>
<proteinExistence type="predicted"/>
<evidence type="ECO:0000256" key="1">
    <source>
        <dbReference type="SAM" id="Phobius"/>
    </source>
</evidence>
<feature type="transmembrane region" description="Helical" evidence="1">
    <location>
        <begin position="279"/>
        <end position="301"/>
    </location>
</feature>